<comment type="caution">
    <text evidence="2">The sequence shown here is derived from an EMBL/GenBank/DDBJ whole genome shotgun (WGS) entry which is preliminary data.</text>
</comment>
<feature type="transmembrane region" description="Helical" evidence="1">
    <location>
        <begin position="87"/>
        <end position="109"/>
    </location>
</feature>
<dbReference type="AlphaFoldDB" id="A0A842F0C1"/>
<accession>A0A842F0C1</accession>
<reference evidence="2 3" key="1">
    <citation type="submission" date="2020-03" db="EMBL/GenBank/DDBJ databases">
        <title>Soil Listeria distribution.</title>
        <authorList>
            <person name="Liao J."/>
            <person name="Wiedmann M."/>
        </authorList>
    </citation>
    <scope>NUCLEOTIDE SEQUENCE [LARGE SCALE GENOMIC DNA]</scope>
    <source>
        <strain evidence="2 3">FSL L7-0153</strain>
    </source>
</reference>
<protein>
    <submittedName>
        <fullName evidence="2">Uncharacterized protein</fullName>
    </submittedName>
</protein>
<proteinExistence type="predicted"/>
<organism evidence="2 3">
    <name type="scientific">Listeria booriae</name>
    <dbReference type="NCBI Taxonomy" id="1552123"/>
    <lineage>
        <taxon>Bacteria</taxon>
        <taxon>Bacillati</taxon>
        <taxon>Bacillota</taxon>
        <taxon>Bacilli</taxon>
        <taxon>Bacillales</taxon>
        <taxon>Listeriaceae</taxon>
        <taxon>Listeria</taxon>
    </lineage>
</organism>
<keyword evidence="1" id="KW-0472">Membrane</keyword>
<keyword evidence="1" id="KW-0812">Transmembrane</keyword>
<feature type="transmembrane region" description="Helical" evidence="1">
    <location>
        <begin position="46"/>
        <end position="67"/>
    </location>
</feature>
<gene>
    <name evidence="2" type="ORF">HCB25_07325</name>
</gene>
<dbReference type="Proteomes" id="UP000550367">
    <property type="component" value="Unassembled WGS sequence"/>
</dbReference>
<feature type="transmembrane region" description="Helical" evidence="1">
    <location>
        <begin position="195"/>
        <end position="217"/>
    </location>
</feature>
<feature type="transmembrane region" description="Helical" evidence="1">
    <location>
        <begin position="6"/>
        <end position="26"/>
    </location>
</feature>
<dbReference type="EMBL" id="JAARYY010000003">
    <property type="protein sequence ID" value="MBC2243877.1"/>
    <property type="molecule type" value="Genomic_DNA"/>
</dbReference>
<evidence type="ECO:0000313" key="3">
    <source>
        <dbReference type="Proteomes" id="UP000550367"/>
    </source>
</evidence>
<name>A0A842F0C1_9LIST</name>
<sequence length="274" mass="31437">MMEDILKNLALLVSLTSVLIMLVRFFSNQLFNAEIEKHLYSNLEKFVSHAFSIAVIAVFIFMLIVASMPTPEEKNTKAGVENLNNPLIVILCIIALVFLAILPYMMGLLSNKLFGKLDYYFEKDDITYTIIKKHKKNVILCSHKEKIEDDKEIIVWKFFYEEEIFNTTTIKRVPFEDAKNKISLDMYNRIRSMKLYTKVFLAASTILVLLLSVAGAIEKPLKGFTYFFSMIYFGIIASMYTGIVVTILRRFRAGKELSKNADSDTSRKEAEPSV</sequence>
<evidence type="ECO:0000313" key="2">
    <source>
        <dbReference type="EMBL" id="MBC2243877.1"/>
    </source>
</evidence>
<keyword evidence="1" id="KW-1133">Transmembrane helix</keyword>
<evidence type="ECO:0000256" key="1">
    <source>
        <dbReference type="SAM" id="Phobius"/>
    </source>
</evidence>
<feature type="transmembrane region" description="Helical" evidence="1">
    <location>
        <begin position="223"/>
        <end position="248"/>
    </location>
</feature>